<dbReference type="SMART" id="SM00829">
    <property type="entry name" value="PKS_ER"/>
    <property type="match status" value="1"/>
</dbReference>
<proteinExistence type="inferred from homology"/>
<dbReference type="Gene3D" id="3.90.180.10">
    <property type="entry name" value="Medium-chain alcohol dehydrogenases, catalytic domain"/>
    <property type="match status" value="1"/>
</dbReference>
<dbReference type="Pfam" id="PF00109">
    <property type="entry name" value="ketoacyl-synt"/>
    <property type="match status" value="1"/>
</dbReference>
<dbReference type="Gene3D" id="3.40.47.10">
    <property type="match status" value="2"/>
</dbReference>
<dbReference type="VEuPathDB" id="FungiDB:EYZ11_008728"/>
<dbReference type="OrthoDB" id="329835at2759"/>
<dbReference type="InterPro" id="IPR042104">
    <property type="entry name" value="PKS_dehydratase_sf"/>
</dbReference>
<dbReference type="EMBL" id="QUQM01000009">
    <property type="protein sequence ID" value="KAA8641660.1"/>
    <property type="molecule type" value="Genomic_DNA"/>
</dbReference>
<dbReference type="Gene3D" id="3.10.129.110">
    <property type="entry name" value="Polyketide synthase dehydratase"/>
    <property type="match status" value="1"/>
</dbReference>
<dbReference type="Gene3D" id="3.30.70.3290">
    <property type="match status" value="1"/>
</dbReference>
<evidence type="ECO:0000256" key="6">
    <source>
        <dbReference type="RuleBase" id="RU003694"/>
    </source>
</evidence>
<dbReference type="InterPro" id="IPR014043">
    <property type="entry name" value="Acyl_transferase_dom"/>
</dbReference>
<comment type="similarity">
    <text evidence="6">Belongs to the thiolase-like superfamily. Beta-ketoacyl-ACP synthases family.</text>
</comment>
<evidence type="ECO:0000313" key="8">
    <source>
        <dbReference type="EMBL" id="KAA8641660.1"/>
    </source>
</evidence>
<dbReference type="InterPro" id="IPR014031">
    <property type="entry name" value="Ketoacyl_synth_C"/>
</dbReference>
<dbReference type="PROSITE" id="PS52004">
    <property type="entry name" value="KS3_2"/>
    <property type="match status" value="1"/>
</dbReference>
<dbReference type="CDD" id="cd05195">
    <property type="entry name" value="enoyl_red"/>
    <property type="match status" value="1"/>
</dbReference>
<keyword evidence="1" id="KW-0596">Phosphopantetheine</keyword>
<name>A0A5M9M829_9EURO</name>
<dbReference type="VEuPathDB" id="FungiDB:EYZ11_008724"/>
<dbReference type="SUPFAM" id="SSF55048">
    <property type="entry name" value="Probable ACP-binding domain of malonyl-CoA ACP transacylase"/>
    <property type="match status" value="1"/>
</dbReference>
<dbReference type="SUPFAM" id="SSF53335">
    <property type="entry name" value="S-adenosyl-L-methionine-dependent methyltransferases"/>
    <property type="match status" value="1"/>
</dbReference>
<evidence type="ECO:0000313" key="9">
    <source>
        <dbReference type="Proteomes" id="UP000324241"/>
    </source>
</evidence>
<keyword evidence="2" id="KW-0597">Phosphoprotein</keyword>
<dbReference type="Gene3D" id="3.40.366.10">
    <property type="entry name" value="Malonyl-Coenzyme A Acyl Carrier Protein, domain 2"/>
    <property type="match status" value="1"/>
</dbReference>
<dbReference type="InterPro" id="IPR050444">
    <property type="entry name" value="Polyketide_Synthase"/>
</dbReference>
<dbReference type="Pfam" id="PF02801">
    <property type="entry name" value="Ketoacyl-synt_C"/>
    <property type="match status" value="1"/>
</dbReference>
<dbReference type="InterPro" id="IPR029063">
    <property type="entry name" value="SAM-dependent_MTases_sf"/>
</dbReference>
<evidence type="ECO:0000259" key="7">
    <source>
        <dbReference type="PROSITE" id="PS52004"/>
    </source>
</evidence>
<dbReference type="VEuPathDB" id="FungiDB:EYZ11_008726"/>
<dbReference type="Gene3D" id="3.30.70.250">
    <property type="entry name" value="Malonyl-CoA ACP transacylase, ACP-binding"/>
    <property type="match status" value="1"/>
</dbReference>
<dbReference type="VEuPathDB" id="FungiDB:EYZ11_003790"/>
<accession>A0A5M9M829</accession>
<dbReference type="PANTHER" id="PTHR45681:SF6">
    <property type="entry name" value="POLYKETIDE SYNTHASE 37"/>
    <property type="match status" value="1"/>
</dbReference>
<evidence type="ECO:0000256" key="5">
    <source>
        <dbReference type="ARBA" id="ARBA00023315"/>
    </source>
</evidence>
<dbReference type="SUPFAM" id="SSF53901">
    <property type="entry name" value="Thiolase-like"/>
    <property type="match status" value="1"/>
</dbReference>
<organism evidence="8 9">
    <name type="scientific">Aspergillus tanneri</name>
    <dbReference type="NCBI Taxonomy" id="1220188"/>
    <lineage>
        <taxon>Eukaryota</taxon>
        <taxon>Fungi</taxon>
        <taxon>Dikarya</taxon>
        <taxon>Ascomycota</taxon>
        <taxon>Pezizomycotina</taxon>
        <taxon>Eurotiomycetes</taxon>
        <taxon>Eurotiomycetidae</taxon>
        <taxon>Eurotiales</taxon>
        <taxon>Aspergillaceae</taxon>
        <taxon>Aspergillus</taxon>
        <taxon>Aspergillus subgen. Circumdati</taxon>
    </lineage>
</organism>
<comment type="caution">
    <text evidence="8">The sequence shown here is derived from an EMBL/GenBank/DDBJ whole genome shotgun (WGS) entry which is preliminary data.</text>
</comment>
<protein>
    <recommendedName>
        <fullName evidence="7">Ketosynthase family 3 (KS3) domain-containing protein</fullName>
    </recommendedName>
</protein>
<evidence type="ECO:0000256" key="4">
    <source>
        <dbReference type="ARBA" id="ARBA00023268"/>
    </source>
</evidence>
<dbReference type="InterPro" id="IPR020843">
    <property type="entry name" value="ER"/>
</dbReference>
<dbReference type="InterPro" id="IPR036291">
    <property type="entry name" value="NAD(P)-bd_dom_sf"/>
</dbReference>
<dbReference type="RefSeq" id="XP_033421022.1">
    <property type="nucleotide sequence ID" value="XM_033576358.1"/>
</dbReference>
<evidence type="ECO:0000256" key="2">
    <source>
        <dbReference type="ARBA" id="ARBA00022553"/>
    </source>
</evidence>
<dbReference type="SUPFAM" id="SSF51735">
    <property type="entry name" value="NAD(P)-binding Rossmann-fold domains"/>
    <property type="match status" value="1"/>
</dbReference>
<dbReference type="InterPro" id="IPR016036">
    <property type="entry name" value="Malonyl_transacylase_ACP-bd"/>
</dbReference>
<dbReference type="GO" id="GO:0016746">
    <property type="term" value="F:acyltransferase activity"/>
    <property type="evidence" value="ECO:0007669"/>
    <property type="project" value="UniProtKB-KW"/>
</dbReference>
<dbReference type="InterPro" id="IPR016039">
    <property type="entry name" value="Thiolase-like"/>
</dbReference>
<dbReference type="Gene3D" id="3.40.50.150">
    <property type="entry name" value="Vaccinia Virus protein VP39"/>
    <property type="match status" value="1"/>
</dbReference>
<dbReference type="InterPro" id="IPR014030">
    <property type="entry name" value="Ketoacyl_synth_N"/>
</dbReference>
<gene>
    <name evidence="8" type="ORF">ATNIH1004_011796</name>
</gene>
<dbReference type="Proteomes" id="UP000324241">
    <property type="component" value="Unassembled WGS sequence"/>
</dbReference>
<dbReference type="InterPro" id="IPR001227">
    <property type="entry name" value="Ac_transferase_dom_sf"/>
</dbReference>
<dbReference type="GeneID" id="54334497"/>
<evidence type="ECO:0000256" key="3">
    <source>
        <dbReference type="ARBA" id="ARBA00022679"/>
    </source>
</evidence>
<dbReference type="SMART" id="SM00827">
    <property type="entry name" value="PKS_AT"/>
    <property type="match status" value="1"/>
</dbReference>
<dbReference type="GO" id="GO:0044550">
    <property type="term" value="P:secondary metabolite biosynthetic process"/>
    <property type="evidence" value="ECO:0007669"/>
    <property type="project" value="UniProtKB-ARBA"/>
</dbReference>
<feature type="domain" description="Ketosynthase family 3 (KS3)" evidence="7">
    <location>
        <begin position="1"/>
        <end position="332"/>
    </location>
</feature>
<dbReference type="CDD" id="cd00833">
    <property type="entry name" value="PKS"/>
    <property type="match status" value="1"/>
</dbReference>
<dbReference type="SMART" id="SM00825">
    <property type="entry name" value="PKS_KS"/>
    <property type="match status" value="1"/>
</dbReference>
<dbReference type="PANTHER" id="PTHR45681">
    <property type="entry name" value="POLYKETIDE SYNTHASE 44-RELATED"/>
    <property type="match status" value="1"/>
</dbReference>
<dbReference type="InterPro" id="IPR013217">
    <property type="entry name" value="Methyltransf_12"/>
</dbReference>
<keyword evidence="5" id="KW-0012">Acyltransferase</keyword>
<keyword evidence="4" id="KW-0511">Multifunctional enzyme</keyword>
<sequence>MSKPTPSGEAGTVITKYGYYLDLDLAQFGASMFGMSNAELSTLDPGQRLLLEVTREAFESAGEANFRGRNIGTFVGDFTEDWQDLQNVDLLNHQPYLMVGKSDFALANRLAFEYDLLGPSVSIKTALAGANVIITPRTSISMSMLGLLAPDGNCKTFDASANGFARGESVCALYLKRLDHAIRDGNPIRAVIRACDGNADGGDGSRTFGTPNPKTQETLIRQTYASAGLPLAETKVIELHGTRTVVGDPLERSAITKCFGGDEKVYIGSVNQVLKSLEHPPEWTFEGLLLADGAARICSALRTALSPYVLLCRWLTLMLLLHETSSHPPLLGTRVERSPPLTLLVCSRGERRLLPLTTVAMLARAAKVAGAMAAVGVGRAEVGQHLKPGVVLACENGNASLTISGDLKAVEETMDSLKQAHPGLFQPSGTSTSLSLSHILGQRPVCGRQVRESKSLDAQCWQLNIENLVLFRTAVSQMLADMPNTAHLETSPHSALTGPLRHICKETNRSAPYTSLAECGEDASHTFLVAIGNLYCLGIMPQVPVSENAYTLPDLSTYPWNNTNSYLSETRKAALQLTGSTTYTVQHVNIAAAMLLDESKGIELVTTLRKHSLTASNDSRWWEFSISSENKGPGQSNAGAWSPMDVPWPTLSNTSQLQQSLYWARERDRESRRYECVSQHPQSTTRRRGVCASPMHPRYCLTVVVRRSHQGEYRSLDKMFLPTFIEQFYVGASGSRTTLHVRTTAQESAMLALCDSYNVTYENDVAFVLNGFQATGMNGAIKQEAPATNAWSVQWHPASDFAPPWTLIRPAGDMTAGIIFAEQFCLLCAVEIQQVAATVTSLAQPFFKHFLAGVANQLDRVDQGQAKVPDSVELKALGREARLRKLVEWHERSRGNPVENIVEALWRAYTNIKGILEGRQDFLDLLLAGEKRAEGLQRIQRLLRVLEIGAGTGSLTAVVLEALHSSEGERLYGDYTITDVSAGFVNQTKERFSQYQNLKFAVCDITADVIEQGFEAASFDSGTTSQFVVVYVLHATPNLADTLKSCRTLLKPDGQMYLQEVCSDTRYPDLIFGLFEGWIQSSVHDNKHPDFFTVSSIVARARSDDTSESEDAGTRITLLKPSAELGQFGQGVKSVLEAAGYTLDEFIWGSKLPDNQDIISLMDVDDERAPLLADIGSEDLANFIDIVEDVSGQVVLWLMRSAQTECSDPHYGKMLGMARCIRGEMAIDFVTAELDKLDKETSHAVARILSSVRHVQKTATSRDGSLDIESEYIWRNGQVLVSRIHTLSVNKALSDASPPTEAKHLTIGQPGMLQSMCSTGHRLPSLAAGDIHRWRGIAAIHVARWLGADIYCTVGSPDKVDFLTKELGVPRDRIFHSRDDSFVADVLRVTDGTGVDVVLNSLRVNCSMLLGNFLGRGRLAMRLFAENLAFFGIDLAALAVHNKPKVAPLLHQMVELLRGGKIFPLHPTTVYGSVFTPSDKLPALRDVATRFSDLFVMCLLAVVYRSLGLSPFLPESHSVALSVLDISAGEKAHRATLMHSNVSYLISSTTSDSPGACSLGRVRLYATLSVADSAFRAGLFVGTLTTTTADDTVILTNYKAMSVRPQDAVIPSKLPNEKLPKQGTSAPSGNCPTNQCLCRACATSAVPMLFGPFALSTLSDCWDGGLEHNHSAGLCRQGPRFIWPWRPPLGILLNTGTGEMDEEACPPQTGRPPRSLARRHFLWPVLHSFLKTMNGKAPWFPALAPDNVLRPRGCHPVSYSGAVLVSALQQVDKLQKEYIIANRPLRTSASENAVCQK</sequence>
<dbReference type="GO" id="GO:0016491">
    <property type="term" value="F:oxidoreductase activity"/>
    <property type="evidence" value="ECO:0007669"/>
    <property type="project" value="InterPro"/>
</dbReference>
<dbReference type="Pfam" id="PF08242">
    <property type="entry name" value="Methyltransf_12"/>
    <property type="match status" value="1"/>
</dbReference>
<dbReference type="InterPro" id="IPR020841">
    <property type="entry name" value="PKS_Beta-ketoAc_synthase_dom"/>
</dbReference>
<dbReference type="VEuPathDB" id="FungiDB:EYZ11_008725"/>
<dbReference type="CDD" id="cd02440">
    <property type="entry name" value="AdoMet_MTases"/>
    <property type="match status" value="1"/>
</dbReference>
<evidence type="ECO:0000256" key="1">
    <source>
        <dbReference type="ARBA" id="ARBA00022450"/>
    </source>
</evidence>
<keyword evidence="3 6" id="KW-0808">Transferase</keyword>
<reference evidence="8 9" key="1">
    <citation type="submission" date="2019-08" db="EMBL/GenBank/DDBJ databases">
        <title>The genome sequence of a newly discovered highly antifungal drug resistant Aspergillus species, Aspergillus tanneri NIH 1004.</title>
        <authorList>
            <person name="Mounaud S."/>
            <person name="Singh I."/>
            <person name="Joardar V."/>
            <person name="Pakala S."/>
            <person name="Pakala S."/>
            <person name="Venepally P."/>
            <person name="Chung J.K."/>
            <person name="Losada L."/>
            <person name="Nierman W.C."/>
        </authorList>
    </citation>
    <scope>NUCLEOTIDE SEQUENCE [LARGE SCALE GENOMIC DNA]</scope>
    <source>
        <strain evidence="8 9">NIH1004</strain>
    </source>
</reference>